<sequence length="255" mass="27724">MDGATDPGFFAPALWHRPGRGPRYQQLHDHIAAAIRDGRLADGAQLPPERELAELAQVSRVTVRRAITKLVAAGQVDQRRGAGSFVRRGSVKLEHTLSTLTSFTEYMRARGLTSTSQVLARGLFPPAPDETVALGLATSARVARIERLRSADGVPMALERSSLPADILPDPDLVDLSLYTVLRAAGTAPHRALQRISAVNLAAREAERMALPEGAAALLIERTGYLASGRPIEFTRGLYRPDIYDFVAELRLEDT</sequence>
<feature type="domain" description="HTH gntR-type" evidence="4">
    <location>
        <begin position="21"/>
        <end position="89"/>
    </location>
</feature>
<dbReference type="InterPro" id="IPR028978">
    <property type="entry name" value="Chorismate_lyase_/UTRA_dom_sf"/>
</dbReference>
<dbReference type="Gene3D" id="1.10.10.10">
    <property type="entry name" value="Winged helix-like DNA-binding domain superfamily/Winged helix DNA-binding domain"/>
    <property type="match status" value="1"/>
</dbReference>
<dbReference type="AlphaFoldDB" id="Q2CFD3"/>
<dbReference type="Proteomes" id="UP000003635">
    <property type="component" value="Unassembled WGS sequence"/>
</dbReference>
<keyword evidence="6" id="KW-1185">Reference proteome</keyword>
<dbReference type="SUPFAM" id="SSF46785">
    <property type="entry name" value="Winged helix' DNA-binding domain"/>
    <property type="match status" value="1"/>
</dbReference>
<keyword evidence="3" id="KW-0804">Transcription</keyword>
<dbReference type="GO" id="GO:0003677">
    <property type="term" value="F:DNA binding"/>
    <property type="evidence" value="ECO:0007669"/>
    <property type="project" value="UniProtKB-KW"/>
</dbReference>
<dbReference type="Pfam" id="PF00392">
    <property type="entry name" value="GntR"/>
    <property type="match status" value="1"/>
</dbReference>
<evidence type="ECO:0000256" key="3">
    <source>
        <dbReference type="ARBA" id="ARBA00023163"/>
    </source>
</evidence>
<dbReference type="HOGENOM" id="CLU_063236_3_1_5"/>
<dbReference type="InterPro" id="IPR000524">
    <property type="entry name" value="Tscrpt_reg_HTH_GntR"/>
</dbReference>
<dbReference type="GO" id="GO:0045892">
    <property type="term" value="P:negative regulation of DNA-templated transcription"/>
    <property type="evidence" value="ECO:0007669"/>
    <property type="project" value="TreeGrafter"/>
</dbReference>
<evidence type="ECO:0000313" key="5">
    <source>
        <dbReference type="EMBL" id="EAR51362.1"/>
    </source>
</evidence>
<dbReference type="Pfam" id="PF07702">
    <property type="entry name" value="UTRA"/>
    <property type="match status" value="1"/>
</dbReference>
<gene>
    <name evidence="5" type="ORF">OG2516_15399</name>
</gene>
<evidence type="ECO:0000259" key="4">
    <source>
        <dbReference type="PROSITE" id="PS50949"/>
    </source>
</evidence>
<dbReference type="STRING" id="314256.OG2516_15399"/>
<dbReference type="GO" id="GO:0003700">
    <property type="term" value="F:DNA-binding transcription factor activity"/>
    <property type="evidence" value="ECO:0007669"/>
    <property type="project" value="InterPro"/>
</dbReference>
<dbReference type="EMBL" id="AAOT01000013">
    <property type="protein sequence ID" value="EAR51362.1"/>
    <property type="molecule type" value="Genomic_DNA"/>
</dbReference>
<dbReference type="PANTHER" id="PTHR44846:SF1">
    <property type="entry name" value="MANNOSYL-D-GLYCERATE TRANSPORT_METABOLISM SYSTEM REPRESSOR MNGR-RELATED"/>
    <property type="match status" value="1"/>
</dbReference>
<dbReference type="SMART" id="SM00345">
    <property type="entry name" value="HTH_GNTR"/>
    <property type="match status" value="1"/>
</dbReference>
<protein>
    <submittedName>
        <fullName evidence="5">Transcriptional regulator, GntR family protein</fullName>
    </submittedName>
</protein>
<name>Q2CFD3_OCEGH</name>
<dbReference type="InterPro" id="IPR050679">
    <property type="entry name" value="Bact_HTH_transcr_reg"/>
</dbReference>
<dbReference type="PRINTS" id="PR00035">
    <property type="entry name" value="HTHGNTR"/>
</dbReference>
<dbReference type="eggNOG" id="COG2188">
    <property type="taxonomic scope" value="Bacteria"/>
</dbReference>
<dbReference type="PANTHER" id="PTHR44846">
    <property type="entry name" value="MANNOSYL-D-GLYCERATE TRANSPORT/METABOLISM SYSTEM REPRESSOR MNGR-RELATED"/>
    <property type="match status" value="1"/>
</dbReference>
<reference evidence="5 6" key="1">
    <citation type="journal article" date="2010" name="J. Bacteriol.">
        <title>Genome sequences of Oceanicola granulosus HTCC2516(T) and Oceanicola batsensis HTCC2597(TDelta).</title>
        <authorList>
            <person name="Thrash J.C."/>
            <person name="Cho J.C."/>
            <person name="Vergin K.L."/>
            <person name="Giovannoni S.J."/>
        </authorList>
    </citation>
    <scope>NUCLEOTIDE SEQUENCE [LARGE SCALE GENOMIC DNA]</scope>
    <source>
        <strain evidence="6">ATCC BAA-861 / DSM 15982 / KCTC 12143 / HTCC2516</strain>
    </source>
</reference>
<dbReference type="InterPro" id="IPR036390">
    <property type="entry name" value="WH_DNA-bd_sf"/>
</dbReference>
<proteinExistence type="predicted"/>
<dbReference type="SUPFAM" id="SSF64288">
    <property type="entry name" value="Chorismate lyase-like"/>
    <property type="match status" value="1"/>
</dbReference>
<accession>Q2CFD3</accession>
<dbReference type="OrthoDB" id="7173258at2"/>
<dbReference type="Gene3D" id="3.40.1410.10">
    <property type="entry name" value="Chorismate lyase-like"/>
    <property type="match status" value="1"/>
</dbReference>
<evidence type="ECO:0000313" key="6">
    <source>
        <dbReference type="Proteomes" id="UP000003635"/>
    </source>
</evidence>
<dbReference type="SMART" id="SM00866">
    <property type="entry name" value="UTRA"/>
    <property type="match status" value="1"/>
</dbReference>
<dbReference type="PROSITE" id="PS50949">
    <property type="entry name" value="HTH_GNTR"/>
    <property type="match status" value="1"/>
</dbReference>
<dbReference type="RefSeq" id="WP_007256594.1">
    <property type="nucleotide sequence ID" value="NZ_CH724108.1"/>
</dbReference>
<organism evidence="5 6">
    <name type="scientific">Oceanicola granulosus (strain ATCC BAA-861 / DSM 15982 / KCTC 12143 / HTCC2516)</name>
    <dbReference type="NCBI Taxonomy" id="314256"/>
    <lineage>
        <taxon>Bacteria</taxon>
        <taxon>Pseudomonadati</taxon>
        <taxon>Pseudomonadota</taxon>
        <taxon>Alphaproteobacteria</taxon>
        <taxon>Rhodobacterales</taxon>
        <taxon>Roseobacteraceae</taxon>
        <taxon>Oceanicola</taxon>
    </lineage>
</organism>
<evidence type="ECO:0000256" key="2">
    <source>
        <dbReference type="ARBA" id="ARBA00023125"/>
    </source>
</evidence>
<keyword evidence="1" id="KW-0805">Transcription regulation</keyword>
<dbReference type="CDD" id="cd07377">
    <property type="entry name" value="WHTH_GntR"/>
    <property type="match status" value="1"/>
</dbReference>
<keyword evidence="2" id="KW-0238">DNA-binding</keyword>
<comment type="caution">
    <text evidence="5">The sequence shown here is derived from an EMBL/GenBank/DDBJ whole genome shotgun (WGS) entry which is preliminary data.</text>
</comment>
<dbReference type="InterPro" id="IPR011663">
    <property type="entry name" value="UTRA"/>
</dbReference>
<evidence type="ECO:0000256" key="1">
    <source>
        <dbReference type="ARBA" id="ARBA00023015"/>
    </source>
</evidence>
<dbReference type="InterPro" id="IPR036388">
    <property type="entry name" value="WH-like_DNA-bd_sf"/>
</dbReference>